<sequence length="31" mass="3443">MDRRSESIPEAAAPWEEGSATVRRTRGGRRG</sequence>
<proteinExistence type="predicted"/>
<evidence type="ECO:0000313" key="2">
    <source>
        <dbReference type="EMBL" id="JAE02311.1"/>
    </source>
</evidence>
<reference evidence="2" key="2">
    <citation type="journal article" date="2015" name="Data Brief">
        <title>Shoot transcriptome of the giant reed, Arundo donax.</title>
        <authorList>
            <person name="Barrero R.A."/>
            <person name="Guerrero F.D."/>
            <person name="Moolhuijzen P."/>
            <person name="Goolsby J.A."/>
            <person name="Tidwell J."/>
            <person name="Bellgard S.E."/>
            <person name="Bellgard M.I."/>
        </authorList>
    </citation>
    <scope>NUCLEOTIDE SEQUENCE</scope>
    <source>
        <tissue evidence="2">Shoot tissue taken approximately 20 cm above the soil surface</tissue>
    </source>
</reference>
<dbReference type="AlphaFoldDB" id="A0A0A9EWQ0"/>
<name>A0A0A9EWQ0_ARUDO</name>
<reference evidence="2" key="1">
    <citation type="submission" date="2014-09" db="EMBL/GenBank/DDBJ databases">
        <authorList>
            <person name="Magalhaes I.L.F."/>
            <person name="Oliveira U."/>
            <person name="Santos F.R."/>
            <person name="Vidigal T.H.D.A."/>
            <person name="Brescovit A.D."/>
            <person name="Santos A.J."/>
        </authorList>
    </citation>
    <scope>NUCLEOTIDE SEQUENCE</scope>
    <source>
        <tissue evidence="2">Shoot tissue taken approximately 20 cm above the soil surface</tissue>
    </source>
</reference>
<evidence type="ECO:0000256" key="1">
    <source>
        <dbReference type="SAM" id="MobiDB-lite"/>
    </source>
</evidence>
<feature type="region of interest" description="Disordered" evidence="1">
    <location>
        <begin position="1"/>
        <end position="31"/>
    </location>
</feature>
<organism evidence="2">
    <name type="scientific">Arundo donax</name>
    <name type="common">Giant reed</name>
    <name type="synonym">Donax arundinaceus</name>
    <dbReference type="NCBI Taxonomy" id="35708"/>
    <lineage>
        <taxon>Eukaryota</taxon>
        <taxon>Viridiplantae</taxon>
        <taxon>Streptophyta</taxon>
        <taxon>Embryophyta</taxon>
        <taxon>Tracheophyta</taxon>
        <taxon>Spermatophyta</taxon>
        <taxon>Magnoliopsida</taxon>
        <taxon>Liliopsida</taxon>
        <taxon>Poales</taxon>
        <taxon>Poaceae</taxon>
        <taxon>PACMAD clade</taxon>
        <taxon>Arundinoideae</taxon>
        <taxon>Arundineae</taxon>
        <taxon>Arundo</taxon>
    </lineage>
</organism>
<protein>
    <submittedName>
        <fullName evidence="2">Uncharacterized protein</fullName>
    </submittedName>
</protein>
<dbReference type="EMBL" id="GBRH01195585">
    <property type="protein sequence ID" value="JAE02311.1"/>
    <property type="molecule type" value="Transcribed_RNA"/>
</dbReference>
<accession>A0A0A9EWQ0</accession>